<accession>A0ABW3CAQ5</accession>
<protein>
    <submittedName>
        <fullName evidence="8">FtsX-like permease family protein</fullName>
    </submittedName>
</protein>
<name>A0ABW3CAQ5_9ACTN</name>
<proteinExistence type="predicted"/>
<evidence type="ECO:0000259" key="7">
    <source>
        <dbReference type="Pfam" id="PF02687"/>
    </source>
</evidence>
<organism evidence="8 9">
    <name type="scientific">Actinomadura adrarensis</name>
    <dbReference type="NCBI Taxonomy" id="1819600"/>
    <lineage>
        <taxon>Bacteria</taxon>
        <taxon>Bacillati</taxon>
        <taxon>Actinomycetota</taxon>
        <taxon>Actinomycetes</taxon>
        <taxon>Streptosporangiales</taxon>
        <taxon>Thermomonosporaceae</taxon>
        <taxon>Actinomadura</taxon>
    </lineage>
</organism>
<comment type="caution">
    <text evidence="8">The sequence shown here is derived from an EMBL/GenBank/DDBJ whole genome shotgun (WGS) entry which is preliminary data.</text>
</comment>
<gene>
    <name evidence="8" type="ORF">ACFQ07_00070</name>
</gene>
<dbReference type="Proteomes" id="UP001597083">
    <property type="component" value="Unassembled WGS sequence"/>
</dbReference>
<keyword evidence="2" id="KW-1003">Cell membrane</keyword>
<keyword evidence="9" id="KW-1185">Reference proteome</keyword>
<evidence type="ECO:0000256" key="3">
    <source>
        <dbReference type="ARBA" id="ARBA00022692"/>
    </source>
</evidence>
<evidence type="ECO:0000256" key="4">
    <source>
        <dbReference type="ARBA" id="ARBA00022989"/>
    </source>
</evidence>
<comment type="subcellular location">
    <subcellularLocation>
        <location evidence="1">Cell membrane</location>
        <topology evidence="1">Multi-pass membrane protein</topology>
    </subcellularLocation>
</comment>
<evidence type="ECO:0000256" key="2">
    <source>
        <dbReference type="ARBA" id="ARBA00022475"/>
    </source>
</evidence>
<reference evidence="9" key="1">
    <citation type="journal article" date="2019" name="Int. J. Syst. Evol. Microbiol.">
        <title>The Global Catalogue of Microorganisms (GCM) 10K type strain sequencing project: providing services to taxonomists for standard genome sequencing and annotation.</title>
        <authorList>
            <consortium name="The Broad Institute Genomics Platform"/>
            <consortium name="The Broad Institute Genome Sequencing Center for Infectious Disease"/>
            <person name="Wu L."/>
            <person name="Ma J."/>
        </authorList>
    </citation>
    <scope>NUCLEOTIDE SEQUENCE [LARGE SCALE GENOMIC DNA]</scope>
    <source>
        <strain evidence="9">JCM 31696</strain>
    </source>
</reference>
<keyword evidence="4 6" id="KW-1133">Transmembrane helix</keyword>
<evidence type="ECO:0000313" key="8">
    <source>
        <dbReference type="EMBL" id="MFD0850636.1"/>
    </source>
</evidence>
<feature type="transmembrane region" description="Helical" evidence="6">
    <location>
        <begin position="20"/>
        <end position="44"/>
    </location>
</feature>
<feature type="domain" description="ABC3 transporter permease C-terminal" evidence="7">
    <location>
        <begin position="3"/>
        <end position="85"/>
    </location>
</feature>
<evidence type="ECO:0000313" key="9">
    <source>
        <dbReference type="Proteomes" id="UP001597083"/>
    </source>
</evidence>
<dbReference type="Pfam" id="PF02687">
    <property type="entry name" value="FtsX"/>
    <property type="match status" value="1"/>
</dbReference>
<feature type="non-terminal residue" evidence="8">
    <location>
        <position position="1"/>
    </location>
</feature>
<evidence type="ECO:0000256" key="5">
    <source>
        <dbReference type="ARBA" id="ARBA00023136"/>
    </source>
</evidence>
<dbReference type="InterPro" id="IPR003838">
    <property type="entry name" value="ABC3_permease_C"/>
</dbReference>
<feature type="transmembrane region" description="Helical" evidence="6">
    <location>
        <begin position="56"/>
        <end position="75"/>
    </location>
</feature>
<sequence>RQRLAGATPRQVMGMVTVEVVVLTGTGVVFGSIASVFTIVPFAIARSDSVLPDGSPLIYLGVVAVAAALTLITALSATGRVLRTPAVDAVAV</sequence>
<evidence type="ECO:0000256" key="1">
    <source>
        <dbReference type="ARBA" id="ARBA00004651"/>
    </source>
</evidence>
<evidence type="ECO:0000256" key="6">
    <source>
        <dbReference type="SAM" id="Phobius"/>
    </source>
</evidence>
<keyword evidence="3 6" id="KW-0812">Transmembrane</keyword>
<keyword evidence="5 6" id="KW-0472">Membrane</keyword>
<dbReference type="EMBL" id="JBHTIR010000009">
    <property type="protein sequence ID" value="MFD0850636.1"/>
    <property type="molecule type" value="Genomic_DNA"/>
</dbReference>